<feature type="domain" description="Peptidase C39-like" evidence="1">
    <location>
        <begin position="169"/>
        <end position="297"/>
    </location>
</feature>
<dbReference type="SUPFAM" id="SSF53955">
    <property type="entry name" value="Lysozyme-like"/>
    <property type="match status" value="1"/>
</dbReference>
<dbReference type="EMBL" id="ABYK01000056">
    <property type="protein sequence ID" value="EDZ92407.1"/>
    <property type="molecule type" value="Genomic_DNA"/>
</dbReference>
<dbReference type="Proteomes" id="UP000004061">
    <property type="component" value="Unassembled WGS sequence"/>
</dbReference>
<comment type="caution">
    <text evidence="2">The sequence shown here is derived from an EMBL/GenBank/DDBJ whole genome shotgun (WGS) entry which is preliminary data.</text>
</comment>
<keyword evidence="3" id="KW-1185">Reference proteome</keyword>
<evidence type="ECO:0000313" key="3">
    <source>
        <dbReference type="Proteomes" id="UP000004061"/>
    </source>
</evidence>
<sequence>MEGCDYMAEHYPFTSAGFWWHNNRMNELCDRGATVEEITLRVNGGYNGLEDRHQYYNKACKVTESRPIASSPANSEPANSEVAVKIKFIHTTTLRTVIEDLSELSSDQQVEIKEQSVYPVHSYAYQTGDYLKVAFWGQSFKVKNTWFVHSRDVEIYNQNLQIKPDKILLPVPWFPQTDNYRDPERTCNSSSCAMCLEYFKPGTLLGTTGDDIYLEVVFKYGDTTDHTVQTQALSDFGLKSTWHTDLDFDDVYRELEAKRPVVIGIYHRGTTEHPCGGHMIVVRGRTENGDFVVNDPYGSLNDCYTGAVENGKGAIYSKYEMTYRWTAEGPGTGWGRLFQA</sequence>
<evidence type="ECO:0000259" key="1">
    <source>
        <dbReference type="Pfam" id="PF13529"/>
    </source>
</evidence>
<dbReference type="InterPro" id="IPR023346">
    <property type="entry name" value="Lysozyme-like_dom_sf"/>
</dbReference>
<gene>
    <name evidence="2" type="ORF">AmaxDRAFT_4835</name>
</gene>
<name>B5W7U8_LIMMA</name>
<protein>
    <recommendedName>
        <fullName evidence="1">Peptidase C39-like domain-containing protein</fullName>
    </recommendedName>
</protein>
<dbReference type="InterPro" id="IPR039564">
    <property type="entry name" value="Peptidase_C39-like"/>
</dbReference>
<dbReference type="SMR" id="B5W7U8"/>
<dbReference type="Pfam" id="PF13529">
    <property type="entry name" value="Peptidase_C39_2"/>
    <property type="match status" value="1"/>
</dbReference>
<proteinExistence type="predicted"/>
<dbReference type="AlphaFoldDB" id="B5W7U8"/>
<reference evidence="2 3" key="1">
    <citation type="journal article" date="2011" name="Appl. Environ. Microbiol.">
        <title>Contribution of a Sodium Ion Gradient to Energy Conservation during Fermentation in the Cyanobacterium Arthrospira (Spirulina) maxima CS-328.</title>
        <authorList>
            <person name="Carrieri D."/>
            <person name="Ananyev G."/>
            <person name="Lenz O."/>
            <person name="Bryant D.A."/>
            <person name="Dismukes G.C."/>
        </authorList>
    </citation>
    <scope>NUCLEOTIDE SEQUENCE [LARGE SCALE GENOMIC DNA]</scope>
    <source>
        <strain evidence="2 3">CS-328</strain>
    </source>
</reference>
<evidence type="ECO:0000313" key="2">
    <source>
        <dbReference type="EMBL" id="EDZ92407.1"/>
    </source>
</evidence>
<dbReference type="Gene3D" id="3.90.70.10">
    <property type="entry name" value="Cysteine proteinases"/>
    <property type="match status" value="1"/>
</dbReference>
<accession>B5W7U8</accession>
<organism evidence="2 3">
    <name type="scientific">Limnospira maxima CS-328</name>
    <dbReference type="NCBI Taxonomy" id="513049"/>
    <lineage>
        <taxon>Bacteria</taxon>
        <taxon>Bacillati</taxon>
        <taxon>Cyanobacteriota</taxon>
        <taxon>Cyanophyceae</taxon>
        <taxon>Oscillatoriophycideae</taxon>
        <taxon>Oscillatoriales</taxon>
        <taxon>Sirenicapillariaceae</taxon>
        <taxon>Limnospira</taxon>
    </lineage>
</organism>